<feature type="domain" description="Major facilitator superfamily (MFS) profile" evidence="6">
    <location>
        <begin position="21"/>
        <end position="433"/>
    </location>
</feature>
<proteinExistence type="predicted"/>
<dbReference type="InterPro" id="IPR020846">
    <property type="entry name" value="MFS_dom"/>
</dbReference>
<feature type="transmembrane region" description="Helical" evidence="5">
    <location>
        <begin position="316"/>
        <end position="334"/>
    </location>
</feature>
<dbReference type="RefSeq" id="WP_171679277.1">
    <property type="nucleotide sequence ID" value="NZ_JABGBN010000001.1"/>
</dbReference>
<gene>
    <name evidence="7" type="ORF">HKX39_00040</name>
</gene>
<evidence type="ECO:0000256" key="5">
    <source>
        <dbReference type="SAM" id="Phobius"/>
    </source>
</evidence>
<feature type="transmembrane region" description="Helical" evidence="5">
    <location>
        <begin position="250"/>
        <end position="271"/>
    </location>
</feature>
<keyword evidence="2 5" id="KW-0812">Transmembrane</keyword>
<dbReference type="SUPFAM" id="SSF103473">
    <property type="entry name" value="MFS general substrate transporter"/>
    <property type="match status" value="1"/>
</dbReference>
<accession>A0A849P2H5</accession>
<dbReference type="InterPro" id="IPR011701">
    <property type="entry name" value="MFS"/>
</dbReference>
<dbReference type="GO" id="GO:0046943">
    <property type="term" value="F:carboxylic acid transmembrane transporter activity"/>
    <property type="evidence" value="ECO:0007669"/>
    <property type="project" value="TreeGrafter"/>
</dbReference>
<feature type="transmembrane region" description="Helical" evidence="5">
    <location>
        <begin position="409"/>
        <end position="426"/>
    </location>
</feature>
<comment type="caution">
    <text evidence="7">The sequence shown here is derived from an EMBL/GenBank/DDBJ whole genome shotgun (WGS) entry which is preliminary data.</text>
</comment>
<organism evidence="7 8">
    <name type="scientific">Pelistega suis</name>
    <dbReference type="NCBI Taxonomy" id="1631957"/>
    <lineage>
        <taxon>Bacteria</taxon>
        <taxon>Pseudomonadati</taxon>
        <taxon>Pseudomonadota</taxon>
        <taxon>Betaproteobacteria</taxon>
        <taxon>Burkholderiales</taxon>
        <taxon>Alcaligenaceae</taxon>
        <taxon>Pelistega</taxon>
    </lineage>
</organism>
<dbReference type="Gene3D" id="1.20.1250.20">
    <property type="entry name" value="MFS general substrate transporter like domains"/>
    <property type="match status" value="1"/>
</dbReference>
<comment type="subcellular location">
    <subcellularLocation>
        <location evidence="1">Membrane</location>
        <topology evidence="1">Multi-pass membrane protein</topology>
    </subcellularLocation>
</comment>
<dbReference type="PANTHER" id="PTHR23508">
    <property type="entry name" value="CARBOXYLIC ACID TRANSPORTER PROTEIN HOMOLOG"/>
    <property type="match status" value="1"/>
</dbReference>
<evidence type="ECO:0000256" key="3">
    <source>
        <dbReference type="ARBA" id="ARBA00022989"/>
    </source>
</evidence>
<feature type="transmembrane region" description="Helical" evidence="5">
    <location>
        <begin position="340"/>
        <end position="357"/>
    </location>
</feature>
<feature type="transmembrane region" description="Helical" evidence="5">
    <location>
        <begin position="57"/>
        <end position="79"/>
    </location>
</feature>
<name>A0A849P2H5_9BURK</name>
<feature type="transmembrane region" description="Helical" evidence="5">
    <location>
        <begin position="177"/>
        <end position="195"/>
    </location>
</feature>
<dbReference type="PROSITE" id="PS50850">
    <property type="entry name" value="MFS"/>
    <property type="match status" value="1"/>
</dbReference>
<evidence type="ECO:0000259" key="6">
    <source>
        <dbReference type="PROSITE" id="PS50850"/>
    </source>
</evidence>
<feature type="transmembrane region" description="Helical" evidence="5">
    <location>
        <begin position="291"/>
        <end position="309"/>
    </location>
</feature>
<dbReference type="CDD" id="cd17365">
    <property type="entry name" value="MFS_PcaK_like"/>
    <property type="match status" value="1"/>
</dbReference>
<dbReference type="EMBL" id="JABGBN010000001">
    <property type="protein sequence ID" value="NOL50564.1"/>
    <property type="molecule type" value="Genomic_DNA"/>
</dbReference>
<sequence>MKLSIQDYINQTPFSGYQKLIFIMTFLVAFFDGYDTAVIGYIAPSLVQEWGISRPDLAPVLSAALFGLACGAISSGPIADRFGRKYLLIASVALFSIGSLISAQVDSLVALERWRFITGIGLGAAMPNAVTLLSEYCPQHQRARIVNTMFCGFPLGAALGGFIASYLIPAFGWRSTLVFGGVFPLVLSVLMLFMIPESVRFLSSKPNMQSRIQAILRKFKGHDLDVVDFSLQEQGNVLGQGVRLVLSRQYIIGSVLLWICYFMGLIIFYGVINWMPVLLEQVMSAAVAKQIVGLFALGGLGAIASGYLMDRYNVNYLNAFLALLTMMSIAMMGWSLQWGIVVLIVVVLFAGIVMNTLQASLPTVAALFYPTQGRTTGVSWMMGIGRFGGVAGSYLVAELVRREFSIEQVFLSLAVPAAIMAICLLLKQYLYQR</sequence>
<dbReference type="PROSITE" id="PS00216">
    <property type="entry name" value="SUGAR_TRANSPORT_1"/>
    <property type="match status" value="1"/>
</dbReference>
<keyword evidence="4 5" id="KW-0472">Membrane</keyword>
<keyword evidence="8" id="KW-1185">Reference proteome</keyword>
<feature type="transmembrane region" description="Helical" evidence="5">
    <location>
        <begin position="145"/>
        <end position="171"/>
    </location>
</feature>
<evidence type="ECO:0000256" key="2">
    <source>
        <dbReference type="ARBA" id="ARBA00022692"/>
    </source>
</evidence>
<protein>
    <submittedName>
        <fullName evidence="7">MFS transporter</fullName>
    </submittedName>
</protein>
<dbReference type="GO" id="GO:0005886">
    <property type="term" value="C:plasma membrane"/>
    <property type="evidence" value="ECO:0007669"/>
    <property type="project" value="TreeGrafter"/>
</dbReference>
<evidence type="ECO:0000313" key="7">
    <source>
        <dbReference type="EMBL" id="NOL50564.1"/>
    </source>
</evidence>
<reference evidence="7 8" key="1">
    <citation type="submission" date="2020-05" db="EMBL/GenBank/DDBJ databases">
        <authorList>
            <person name="Niu N."/>
        </authorList>
    </citation>
    <scope>NUCLEOTIDE SEQUENCE [LARGE SCALE GENOMIC DNA]</scope>
    <source>
        <strain evidence="7 8">3340-03</strain>
    </source>
</reference>
<feature type="transmembrane region" description="Helical" evidence="5">
    <location>
        <begin position="116"/>
        <end position="133"/>
    </location>
</feature>
<dbReference type="InterPro" id="IPR036259">
    <property type="entry name" value="MFS_trans_sf"/>
</dbReference>
<evidence type="ECO:0000313" key="8">
    <source>
        <dbReference type="Proteomes" id="UP000537862"/>
    </source>
</evidence>
<feature type="transmembrane region" description="Helical" evidence="5">
    <location>
        <begin position="86"/>
        <end position="104"/>
    </location>
</feature>
<evidence type="ECO:0000256" key="1">
    <source>
        <dbReference type="ARBA" id="ARBA00004141"/>
    </source>
</evidence>
<dbReference type="Proteomes" id="UP000537862">
    <property type="component" value="Unassembled WGS sequence"/>
</dbReference>
<feature type="transmembrane region" description="Helical" evidence="5">
    <location>
        <begin position="378"/>
        <end position="397"/>
    </location>
</feature>
<keyword evidence="3 5" id="KW-1133">Transmembrane helix</keyword>
<dbReference type="AlphaFoldDB" id="A0A849P2H5"/>
<dbReference type="PROSITE" id="PS00217">
    <property type="entry name" value="SUGAR_TRANSPORT_2"/>
    <property type="match status" value="1"/>
</dbReference>
<dbReference type="InterPro" id="IPR005829">
    <property type="entry name" value="Sugar_transporter_CS"/>
</dbReference>
<dbReference type="Pfam" id="PF07690">
    <property type="entry name" value="MFS_1"/>
    <property type="match status" value="1"/>
</dbReference>
<dbReference type="PANTHER" id="PTHR23508:SF10">
    <property type="entry name" value="CARBOXYLIC ACID TRANSPORTER PROTEIN HOMOLOG"/>
    <property type="match status" value="1"/>
</dbReference>
<evidence type="ECO:0000256" key="4">
    <source>
        <dbReference type="ARBA" id="ARBA00023136"/>
    </source>
</evidence>
<feature type="transmembrane region" description="Helical" evidence="5">
    <location>
        <begin position="20"/>
        <end position="42"/>
    </location>
</feature>